<evidence type="ECO:0000259" key="1">
    <source>
        <dbReference type="Pfam" id="PF13456"/>
    </source>
</evidence>
<reference evidence="2 3" key="1">
    <citation type="journal article" date="2024" name="G3 (Bethesda)">
        <title>Genome assembly of Hibiscus sabdariffa L. provides insights into metabolisms of medicinal natural products.</title>
        <authorList>
            <person name="Kim T."/>
        </authorList>
    </citation>
    <scope>NUCLEOTIDE SEQUENCE [LARGE SCALE GENOMIC DNA]</scope>
    <source>
        <strain evidence="2">TK-2024</strain>
        <tissue evidence="2">Old leaves</tissue>
    </source>
</reference>
<dbReference type="EMBL" id="JBBPBN010000022">
    <property type="protein sequence ID" value="KAK9012545.1"/>
    <property type="molecule type" value="Genomic_DNA"/>
</dbReference>
<dbReference type="SUPFAM" id="SSF53098">
    <property type="entry name" value="Ribonuclease H-like"/>
    <property type="match status" value="1"/>
</dbReference>
<dbReference type="InterPro" id="IPR053151">
    <property type="entry name" value="RNase_H-like"/>
</dbReference>
<proteinExistence type="predicted"/>
<dbReference type="PANTHER" id="PTHR47723">
    <property type="entry name" value="OS05G0353850 PROTEIN"/>
    <property type="match status" value="1"/>
</dbReference>
<dbReference type="InterPro" id="IPR044730">
    <property type="entry name" value="RNase_H-like_dom_plant"/>
</dbReference>
<accession>A0ABR2RI40</accession>
<gene>
    <name evidence="2" type="ORF">V6N11_040590</name>
</gene>
<dbReference type="PANTHER" id="PTHR47723:SF13">
    <property type="entry name" value="PUTATIVE-RELATED"/>
    <property type="match status" value="1"/>
</dbReference>
<organism evidence="2 3">
    <name type="scientific">Hibiscus sabdariffa</name>
    <name type="common">roselle</name>
    <dbReference type="NCBI Taxonomy" id="183260"/>
    <lineage>
        <taxon>Eukaryota</taxon>
        <taxon>Viridiplantae</taxon>
        <taxon>Streptophyta</taxon>
        <taxon>Embryophyta</taxon>
        <taxon>Tracheophyta</taxon>
        <taxon>Spermatophyta</taxon>
        <taxon>Magnoliopsida</taxon>
        <taxon>eudicotyledons</taxon>
        <taxon>Gunneridae</taxon>
        <taxon>Pentapetalae</taxon>
        <taxon>rosids</taxon>
        <taxon>malvids</taxon>
        <taxon>Malvales</taxon>
        <taxon>Malvaceae</taxon>
        <taxon>Malvoideae</taxon>
        <taxon>Hibiscus</taxon>
    </lineage>
</organism>
<dbReference type="Pfam" id="PF13456">
    <property type="entry name" value="RVT_3"/>
    <property type="match status" value="1"/>
</dbReference>
<name>A0ABR2RI40_9ROSI</name>
<dbReference type="InterPro" id="IPR002156">
    <property type="entry name" value="RNaseH_domain"/>
</dbReference>
<keyword evidence="3" id="KW-1185">Reference proteome</keyword>
<comment type="caution">
    <text evidence="2">The sequence shown here is derived from an EMBL/GenBank/DDBJ whole genome shotgun (WGS) entry which is preliminary data.</text>
</comment>
<feature type="domain" description="RNase H type-1" evidence="1">
    <location>
        <begin position="50"/>
        <end position="118"/>
    </location>
</feature>
<protein>
    <recommendedName>
        <fullName evidence="1">RNase H type-1 domain-containing protein</fullName>
    </recommendedName>
</protein>
<evidence type="ECO:0000313" key="3">
    <source>
        <dbReference type="Proteomes" id="UP001396334"/>
    </source>
</evidence>
<evidence type="ECO:0000313" key="2">
    <source>
        <dbReference type="EMBL" id="KAK9012545.1"/>
    </source>
</evidence>
<dbReference type="CDD" id="cd06222">
    <property type="entry name" value="RNase_H_like"/>
    <property type="match status" value="1"/>
</dbReference>
<dbReference type="InterPro" id="IPR012337">
    <property type="entry name" value="RNaseH-like_sf"/>
</dbReference>
<dbReference type="Proteomes" id="UP001396334">
    <property type="component" value="Unassembled WGS sequence"/>
</dbReference>
<sequence>MFPSSNMNPSDSIISRWTPALNGWFTLNTDGVVNVNSSFGSAGGLIPNSLLLAWSFGLERLQCQTDCVEAFKLITSSRAHSCNITLVRAIFRLISRAWVVDFCLIRQDVNSVTDSLAKIHSPSNASTSTFANTPPENFICLEIYLFLWVQ</sequence>